<dbReference type="EMBL" id="BMZE01000001">
    <property type="protein sequence ID" value="GHA17862.1"/>
    <property type="molecule type" value="Genomic_DNA"/>
</dbReference>
<dbReference type="CDD" id="cd07782">
    <property type="entry name" value="ASKHA_NBD_FGGY_D-RBK"/>
    <property type="match status" value="1"/>
</dbReference>
<reference evidence="6" key="2">
    <citation type="submission" date="2020-09" db="EMBL/GenBank/DDBJ databases">
        <authorList>
            <person name="Sun Q."/>
            <person name="Kim S."/>
        </authorList>
    </citation>
    <scope>NUCLEOTIDE SEQUENCE</scope>
    <source>
        <strain evidence="6">KCTC 32437</strain>
    </source>
</reference>
<evidence type="ECO:0000313" key="7">
    <source>
        <dbReference type="Proteomes" id="UP000646579"/>
    </source>
</evidence>
<dbReference type="Proteomes" id="UP000646579">
    <property type="component" value="Unassembled WGS sequence"/>
</dbReference>
<gene>
    <name evidence="6" type="ORF">GCM10007989_11350</name>
</gene>
<dbReference type="PANTHER" id="PTHR43435">
    <property type="entry name" value="RIBULOKINASE"/>
    <property type="match status" value="1"/>
</dbReference>
<comment type="similarity">
    <text evidence="1">Belongs to the FGGY kinase family.</text>
</comment>
<evidence type="ECO:0000313" key="6">
    <source>
        <dbReference type="EMBL" id="GHA17862.1"/>
    </source>
</evidence>
<feature type="domain" description="Carbohydrate kinase FGGY C-terminal" evidence="5">
    <location>
        <begin position="276"/>
        <end position="475"/>
    </location>
</feature>
<keyword evidence="3 6" id="KW-0418">Kinase</keyword>
<dbReference type="Pfam" id="PF02782">
    <property type="entry name" value="FGGY_C"/>
    <property type="match status" value="1"/>
</dbReference>
<evidence type="ECO:0000259" key="5">
    <source>
        <dbReference type="Pfam" id="PF02782"/>
    </source>
</evidence>
<dbReference type="PANTHER" id="PTHR43435:SF4">
    <property type="entry name" value="FGGY CARBOHYDRATE KINASE DOMAIN-CONTAINING PROTEIN"/>
    <property type="match status" value="1"/>
</dbReference>
<evidence type="ECO:0000259" key="4">
    <source>
        <dbReference type="Pfam" id="PF00370"/>
    </source>
</evidence>
<accession>A0A918RZ53</accession>
<keyword evidence="2" id="KW-0808">Transferase</keyword>
<dbReference type="Pfam" id="PF00370">
    <property type="entry name" value="FGGY_N"/>
    <property type="match status" value="1"/>
</dbReference>
<evidence type="ECO:0000256" key="2">
    <source>
        <dbReference type="ARBA" id="ARBA00022679"/>
    </source>
</evidence>
<dbReference type="AlphaFoldDB" id="A0A918RZ53"/>
<proteinExistence type="inferred from homology"/>
<dbReference type="GO" id="GO:0019150">
    <property type="term" value="F:D-ribulokinase activity"/>
    <property type="evidence" value="ECO:0007669"/>
    <property type="project" value="TreeGrafter"/>
</dbReference>
<keyword evidence="7" id="KW-1185">Reference proteome</keyword>
<sequence>MESLLVGVDVGTGSARAGLFTPSGQMLARAEHPILMNRGDANFAEHDSEDIWNAVCLAVRSTVAEAGVDPSAITGIAFDATCSLVVRDVDGLPLSVSLDDEDHWDTIVWLDHRALAEAEACTLSGHRVLASIGGVMSPEMQVPKLMWLKTHKPEHWDRIGYLFDLADFLSWKASGSLARSQSTLTCKWTYLGHEAVGWQQDFLEMMGLEDLLERGRLPERAEPVASSAGPLAPEAAEALGLTTNCQVGIGLIDAHAGALGVLGGFANDVETIDRHLALIAGTSSCVMALSAEPRPIHGVWGPYFGAALPNAWLNEGGQSATGALLDHVIRSHAAGGNPDSTMHQKIGERITALRSVEGYDLASRLHVLPDYHGNRSPLADPQARGVVHGLTLDHDFDSLCRLYWRTAVSIALGVRHILDALNTRGYAIDTLHVTGGHTRNPLLMELYADATGCRVMESEAPEATLLGMAMVAATASGHYPHLNAACTGMQQGRSERLPNPDARERFERDYRIFLEMTRHRQVIDTMR</sequence>
<name>A0A918RZ53_9HYPH</name>
<reference evidence="6" key="1">
    <citation type="journal article" date="2014" name="Int. J. Syst. Evol. Microbiol.">
        <title>Complete genome sequence of Corynebacterium casei LMG S-19264T (=DSM 44701T), isolated from a smear-ripened cheese.</title>
        <authorList>
            <consortium name="US DOE Joint Genome Institute (JGI-PGF)"/>
            <person name="Walter F."/>
            <person name="Albersmeier A."/>
            <person name="Kalinowski J."/>
            <person name="Ruckert C."/>
        </authorList>
    </citation>
    <scope>NUCLEOTIDE SEQUENCE</scope>
    <source>
        <strain evidence="6">KCTC 32437</strain>
    </source>
</reference>
<dbReference type="SUPFAM" id="SSF53067">
    <property type="entry name" value="Actin-like ATPase domain"/>
    <property type="match status" value="2"/>
</dbReference>
<dbReference type="InterPro" id="IPR043129">
    <property type="entry name" value="ATPase_NBD"/>
</dbReference>
<dbReference type="Gene3D" id="1.20.58.2240">
    <property type="match status" value="1"/>
</dbReference>
<evidence type="ECO:0000256" key="3">
    <source>
        <dbReference type="ARBA" id="ARBA00022777"/>
    </source>
</evidence>
<organism evidence="6 7">
    <name type="scientific">Devosia pacifica</name>
    <dbReference type="NCBI Taxonomy" id="1335967"/>
    <lineage>
        <taxon>Bacteria</taxon>
        <taxon>Pseudomonadati</taxon>
        <taxon>Pseudomonadota</taxon>
        <taxon>Alphaproteobacteria</taxon>
        <taxon>Hyphomicrobiales</taxon>
        <taxon>Devosiaceae</taxon>
        <taxon>Devosia</taxon>
    </lineage>
</organism>
<dbReference type="InterPro" id="IPR000577">
    <property type="entry name" value="Carb_kinase_FGGY"/>
</dbReference>
<feature type="domain" description="Carbohydrate kinase FGGY N-terminal" evidence="4">
    <location>
        <begin position="5"/>
        <end position="260"/>
    </location>
</feature>
<dbReference type="GO" id="GO:0019321">
    <property type="term" value="P:pentose metabolic process"/>
    <property type="evidence" value="ECO:0007669"/>
    <property type="project" value="TreeGrafter"/>
</dbReference>
<dbReference type="InterPro" id="IPR018485">
    <property type="entry name" value="FGGY_C"/>
</dbReference>
<dbReference type="RefSeq" id="WP_189424175.1">
    <property type="nucleotide sequence ID" value="NZ_BMZE01000001.1"/>
</dbReference>
<dbReference type="InterPro" id="IPR018484">
    <property type="entry name" value="FGGY_N"/>
</dbReference>
<comment type="caution">
    <text evidence="6">The sequence shown here is derived from an EMBL/GenBank/DDBJ whole genome shotgun (WGS) entry which is preliminary data.</text>
</comment>
<evidence type="ECO:0000256" key="1">
    <source>
        <dbReference type="ARBA" id="ARBA00009156"/>
    </source>
</evidence>
<dbReference type="GO" id="GO:0005737">
    <property type="term" value="C:cytoplasm"/>
    <property type="evidence" value="ECO:0007669"/>
    <property type="project" value="TreeGrafter"/>
</dbReference>
<dbReference type="NCBIfam" id="TIGR01315">
    <property type="entry name" value="5C_CHO_kinase"/>
    <property type="match status" value="1"/>
</dbReference>
<protein>
    <submittedName>
        <fullName evidence="6">Pentulose kinase</fullName>
    </submittedName>
</protein>
<dbReference type="Gene3D" id="3.30.420.40">
    <property type="match status" value="1"/>
</dbReference>
<dbReference type="PIRSF" id="PIRSF000538">
    <property type="entry name" value="GlpK"/>
    <property type="match status" value="1"/>
</dbReference>
<dbReference type="InterPro" id="IPR006003">
    <property type="entry name" value="FGGY_RbtK-like"/>
</dbReference>